<name>A0ABP1QPP3_9HEXA</name>
<evidence type="ECO:0000313" key="3">
    <source>
        <dbReference type="Proteomes" id="UP001642540"/>
    </source>
</evidence>
<gene>
    <name evidence="2" type="ORF">ODALV1_LOCUS13768</name>
</gene>
<dbReference type="Proteomes" id="UP001642540">
    <property type="component" value="Unassembled WGS sequence"/>
</dbReference>
<organism evidence="2 3">
    <name type="scientific">Orchesella dallaii</name>
    <dbReference type="NCBI Taxonomy" id="48710"/>
    <lineage>
        <taxon>Eukaryota</taxon>
        <taxon>Metazoa</taxon>
        <taxon>Ecdysozoa</taxon>
        <taxon>Arthropoda</taxon>
        <taxon>Hexapoda</taxon>
        <taxon>Collembola</taxon>
        <taxon>Entomobryomorpha</taxon>
        <taxon>Entomobryoidea</taxon>
        <taxon>Orchesellidae</taxon>
        <taxon>Orchesellinae</taxon>
        <taxon>Orchesella</taxon>
    </lineage>
</organism>
<proteinExistence type="predicted"/>
<evidence type="ECO:0000313" key="2">
    <source>
        <dbReference type="EMBL" id="CAL8109875.1"/>
    </source>
</evidence>
<dbReference type="EMBL" id="CAXLJM020000042">
    <property type="protein sequence ID" value="CAL8109875.1"/>
    <property type="molecule type" value="Genomic_DNA"/>
</dbReference>
<sequence length="160" mass="17334">MKGPASGHPIAPVTIHGNGHAPTPVKAPMSGPQNPPPHERIIVAVGTKSPMALCMYDSFPGPPFHSASAQRAWRETNEHDWLTVLILERHTASDNCWIALLHVHRTNPLINNVTPIHVKQTNVARLGESGLNRAHYVFTVGRHDADGIQLPPQVSATGNL</sequence>
<evidence type="ECO:0000256" key="1">
    <source>
        <dbReference type="SAM" id="MobiDB-lite"/>
    </source>
</evidence>
<keyword evidence="3" id="KW-1185">Reference proteome</keyword>
<reference evidence="2 3" key="1">
    <citation type="submission" date="2024-08" db="EMBL/GenBank/DDBJ databases">
        <authorList>
            <person name="Cucini C."/>
            <person name="Frati F."/>
        </authorList>
    </citation>
    <scope>NUCLEOTIDE SEQUENCE [LARGE SCALE GENOMIC DNA]</scope>
</reference>
<protein>
    <submittedName>
        <fullName evidence="2">Uncharacterized protein</fullName>
    </submittedName>
</protein>
<feature type="region of interest" description="Disordered" evidence="1">
    <location>
        <begin position="1"/>
        <end position="38"/>
    </location>
</feature>
<comment type="caution">
    <text evidence="2">The sequence shown here is derived from an EMBL/GenBank/DDBJ whole genome shotgun (WGS) entry which is preliminary data.</text>
</comment>
<accession>A0ABP1QPP3</accession>